<dbReference type="NCBIfam" id="TIGR02242">
    <property type="entry name" value="tail_TIGR02242"/>
    <property type="match status" value="1"/>
</dbReference>
<dbReference type="SUPFAM" id="SSF101898">
    <property type="entry name" value="NHL repeat"/>
    <property type="match status" value="1"/>
</dbReference>
<dbReference type="Pfam" id="PF09684">
    <property type="entry name" value="Tail_P2_I"/>
    <property type="match status" value="1"/>
</dbReference>
<dbReference type="Proteomes" id="UP001597419">
    <property type="component" value="Unassembled WGS sequence"/>
</dbReference>
<dbReference type="Gene3D" id="2.120.10.30">
    <property type="entry name" value="TolB, C-terminal domain"/>
    <property type="match status" value="1"/>
</dbReference>
<organism evidence="2 3">
    <name type="scientific">Amycolatopsis samaneae</name>
    <dbReference type="NCBI Taxonomy" id="664691"/>
    <lineage>
        <taxon>Bacteria</taxon>
        <taxon>Bacillati</taxon>
        <taxon>Actinomycetota</taxon>
        <taxon>Actinomycetes</taxon>
        <taxon>Pseudonocardiales</taxon>
        <taxon>Pseudonocardiaceae</taxon>
        <taxon>Amycolatopsis</taxon>
    </lineage>
</organism>
<comment type="caution">
    <text evidence="2">The sequence shown here is derived from an EMBL/GenBank/DDBJ whole genome shotgun (WGS) entry which is preliminary data.</text>
</comment>
<dbReference type="InterPro" id="IPR011748">
    <property type="entry name" value="Unchr_phage_tail-like"/>
</dbReference>
<dbReference type="InterPro" id="IPR006521">
    <property type="entry name" value="Tail_protein_I"/>
</dbReference>
<gene>
    <name evidence="2" type="ORF">ACFSYJ_14830</name>
</gene>
<feature type="region of interest" description="Disordered" evidence="1">
    <location>
        <begin position="245"/>
        <end position="264"/>
    </location>
</feature>
<dbReference type="RefSeq" id="WP_345402862.1">
    <property type="nucleotide sequence ID" value="NZ_BAABHG010000014.1"/>
</dbReference>
<keyword evidence="3" id="KW-1185">Reference proteome</keyword>
<protein>
    <submittedName>
        <fullName evidence="2">Phage tail protein</fullName>
    </submittedName>
</protein>
<name>A0ABW5GFJ9_9PSEU</name>
<evidence type="ECO:0000313" key="3">
    <source>
        <dbReference type="Proteomes" id="UP001597419"/>
    </source>
</evidence>
<proteinExistence type="predicted"/>
<sequence>MAKHWLLDARTGWCTGTAEDVAVGARLTLAAVPSGPLGFAAADGSLGGLRLPTGIALSRKGVCYLLDPAGAIVRRFDGKRFVPVLSARPPEDSSAFGSVANLAIAGDLLYLADRRDGRVLAFGVPDLRLRHVWAGYHDLADVTSDGEAAYFLDRHESRVWRHRPGRDHPELVVRDVVRSGRMSAVAVDTAGLVHLYDPAYERLRGYSRFGRPSTEYSDPGEVRDRFRTVPIRVLQGVFVLPDGQAFDRSGHPREKPRASRGPAPYVRAGQWTSTVLDSRVYHCVWDRIELDVADLPAGTALALDTATFDEPPTEESDVDWTTAGRQAGTEHAPGVAASRTLDWPVRSPQGRYLALRLRLSGPGRATPAVTGVRARYPRESALEFLPSIFAADAEGKDFLERFLGVFQAEWDHLAARVAELPAYADPDAVPAGAPLEFLAGWLGIPLDERWDVEAQRRWLRASLAVLRRRGTPKAVRELLAALAANLSGVEPRPDGLPRLVEGFRTRNRQSVGGPRWGEVDARAPLWSPDVVGRLRTPSYARVGKAKLVSTSDPSHDVFTSSANSFRVYLPSSWVRTAEDERVVRRLLAAERPATTRYQLCLVEPRLRVATQSTVGLDTVVGGVPVARLACPHEETVPPSRPPRHRLGMDTVLAARPRPRAVTVIRPSE</sequence>
<evidence type="ECO:0000256" key="1">
    <source>
        <dbReference type="SAM" id="MobiDB-lite"/>
    </source>
</evidence>
<dbReference type="EMBL" id="JBHUKU010000007">
    <property type="protein sequence ID" value="MFD2459888.1"/>
    <property type="molecule type" value="Genomic_DNA"/>
</dbReference>
<reference evidence="3" key="1">
    <citation type="journal article" date="2019" name="Int. J. Syst. Evol. Microbiol.">
        <title>The Global Catalogue of Microorganisms (GCM) 10K type strain sequencing project: providing services to taxonomists for standard genome sequencing and annotation.</title>
        <authorList>
            <consortium name="The Broad Institute Genomics Platform"/>
            <consortium name="The Broad Institute Genome Sequencing Center for Infectious Disease"/>
            <person name="Wu L."/>
            <person name="Ma J."/>
        </authorList>
    </citation>
    <scope>NUCLEOTIDE SEQUENCE [LARGE SCALE GENOMIC DNA]</scope>
    <source>
        <strain evidence="3">CGMCC 4.7643</strain>
    </source>
</reference>
<feature type="compositionally biased region" description="Basic and acidic residues" evidence="1">
    <location>
        <begin position="248"/>
        <end position="257"/>
    </location>
</feature>
<evidence type="ECO:0000313" key="2">
    <source>
        <dbReference type="EMBL" id="MFD2459888.1"/>
    </source>
</evidence>
<dbReference type="InterPro" id="IPR011042">
    <property type="entry name" value="6-blade_b-propeller_TolB-like"/>
</dbReference>
<accession>A0ABW5GFJ9</accession>